<dbReference type="SUPFAM" id="SSF57850">
    <property type="entry name" value="RING/U-box"/>
    <property type="match status" value="1"/>
</dbReference>
<feature type="compositionally biased region" description="Basic residues" evidence="2">
    <location>
        <begin position="70"/>
        <end position="80"/>
    </location>
</feature>
<dbReference type="Gene3D" id="3.30.40.10">
    <property type="entry name" value="Zinc/RING finger domain, C3HC4 (zinc finger)"/>
    <property type="match status" value="1"/>
</dbReference>
<evidence type="ECO:0000313" key="4">
    <source>
        <dbReference type="EMBL" id="GMK56319.1"/>
    </source>
</evidence>
<feature type="compositionally biased region" description="Acidic residues" evidence="2">
    <location>
        <begin position="585"/>
        <end position="604"/>
    </location>
</feature>
<dbReference type="Pfam" id="PF15227">
    <property type="entry name" value="zf-C3HC4_4"/>
    <property type="match status" value="1"/>
</dbReference>
<proteinExistence type="predicted"/>
<reference evidence="4" key="1">
    <citation type="journal article" date="2023" name="BMC Genomics">
        <title>Chromosome-level genome assemblies of Cutaneotrichosporon spp. (Trichosporonales, Basidiomycota) reveal imbalanced evolution between nucleotide sequences and chromosome synteny.</title>
        <authorList>
            <person name="Kobayashi Y."/>
            <person name="Kayamori A."/>
            <person name="Aoki K."/>
            <person name="Shiwa Y."/>
            <person name="Matsutani M."/>
            <person name="Fujita N."/>
            <person name="Sugita T."/>
            <person name="Iwasaki W."/>
            <person name="Tanaka N."/>
            <person name="Takashima M."/>
        </authorList>
    </citation>
    <scope>NUCLEOTIDE SEQUENCE</scope>
    <source>
        <strain evidence="4">HIS016</strain>
    </source>
</reference>
<dbReference type="SMART" id="SM00184">
    <property type="entry name" value="RING"/>
    <property type="match status" value="1"/>
</dbReference>
<dbReference type="AlphaFoldDB" id="A0AAD3YBZ9"/>
<evidence type="ECO:0000256" key="1">
    <source>
        <dbReference type="PROSITE-ProRule" id="PRU00175"/>
    </source>
</evidence>
<dbReference type="GO" id="GO:0008270">
    <property type="term" value="F:zinc ion binding"/>
    <property type="evidence" value="ECO:0007669"/>
    <property type="project" value="UniProtKB-KW"/>
</dbReference>
<feature type="compositionally biased region" description="Acidic residues" evidence="2">
    <location>
        <begin position="471"/>
        <end position="484"/>
    </location>
</feature>
<evidence type="ECO:0000259" key="3">
    <source>
        <dbReference type="PROSITE" id="PS50089"/>
    </source>
</evidence>
<evidence type="ECO:0000313" key="5">
    <source>
        <dbReference type="Proteomes" id="UP001222932"/>
    </source>
</evidence>
<feature type="compositionally biased region" description="Basic and acidic residues" evidence="2">
    <location>
        <begin position="12"/>
        <end position="24"/>
    </location>
</feature>
<name>A0AAD3YBZ9_9TREE</name>
<feature type="compositionally biased region" description="Polar residues" evidence="2">
    <location>
        <begin position="113"/>
        <end position="122"/>
    </location>
</feature>
<dbReference type="EMBL" id="BTCM01000003">
    <property type="protein sequence ID" value="GMK56319.1"/>
    <property type="molecule type" value="Genomic_DNA"/>
</dbReference>
<feature type="compositionally biased region" description="Polar residues" evidence="2">
    <location>
        <begin position="25"/>
        <end position="44"/>
    </location>
</feature>
<keyword evidence="1" id="KW-0863">Zinc-finger</keyword>
<dbReference type="InterPro" id="IPR013083">
    <property type="entry name" value="Znf_RING/FYVE/PHD"/>
</dbReference>
<feature type="compositionally biased region" description="Basic residues" evidence="2">
    <location>
        <begin position="1"/>
        <end position="11"/>
    </location>
</feature>
<dbReference type="PANTHER" id="PTHR12109">
    <property type="entry name" value="RING FINGER PROTEIN 141-RELATED"/>
    <property type="match status" value="1"/>
</dbReference>
<gene>
    <name evidence="4" type="primary">PSH1</name>
    <name evidence="4" type="ORF">CspeluHIS016_0301590</name>
</gene>
<keyword evidence="1" id="KW-0479">Metal-binding</keyword>
<reference evidence="4" key="2">
    <citation type="submission" date="2023-06" db="EMBL/GenBank/DDBJ databases">
        <authorList>
            <person name="Kobayashi Y."/>
            <person name="Kayamori A."/>
            <person name="Aoki K."/>
            <person name="Shiwa Y."/>
            <person name="Fujita N."/>
            <person name="Sugita T."/>
            <person name="Iwasaki W."/>
            <person name="Tanaka N."/>
            <person name="Takashima M."/>
        </authorList>
    </citation>
    <scope>NUCLEOTIDE SEQUENCE</scope>
    <source>
        <strain evidence="4">HIS016</strain>
    </source>
</reference>
<feature type="compositionally biased region" description="Low complexity" evidence="2">
    <location>
        <begin position="517"/>
        <end position="527"/>
    </location>
</feature>
<sequence>MPKVPKGKGKGNGKETAHDHDNKPYTRTTESVTAQTESSHSQPSAPHRNNHLPHPPKAISLIENESSSSNRRRKNKKKRSRDAEEAAPATFPVHGHVNGHAGDATEMKGAHAETSTSPSSNHVTEHVKPDPDAREAVRRRIAAPETNGVNQTPAELIRHHEREVKDLRRKVSKLTKAEEEAERLSAELLARIAELEETVATQKADMTKTKDEIEGKERLIHEHGSRNDSLRELLQCGVCMEAFRDPHTLQCGHTACLECLHEWFRSPNAYPAHNIEQINEEDDLSYRTKICHMCRTPIFRRPARNIILSHVLESIGLATGAAGVESASKSELDSMWSNIFPPEPKSWVVRDEADNVTRCPNCGCEVDYGECVQCGAAFSVAASDGSEVSAFDYQDRVDLGNGLLLDQQLADHDVRARRVQERLPLQFFFPGLLDDEAEDDEGSMMGPDEVDDYDAHLFRTLDAAEGLATDSDSEDTVLSDEFWDDDRSPRATDDDSNGSAIIHIMDSDVENGGLDGSSPPRRWSPSPGTRQRERTRRPGNAGPPAPPSDITDGSYESSFIDDDDDVQYVSDDALDAHDNCSNPEECSEAEGSADDGSDVDEPSIEELRRRRAARYGDSSIPERRRRSPHLVLSVSPSPPAQRREGRTRYHRTARIASPTADTSVELLEEMPVRRPRIPRRQRVIHSDSE</sequence>
<keyword evidence="5" id="KW-1185">Reference proteome</keyword>
<dbReference type="Proteomes" id="UP001222932">
    <property type="component" value="Unassembled WGS sequence"/>
</dbReference>
<dbReference type="InterPro" id="IPR001841">
    <property type="entry name" value="Znf_RING"/>
</dbReference>
<feature type="compositionally biased region" description="Basic and acidic residues" evidence="2">
    <location>
        <begin position="123"/>
        <end position="138"/>
    </location>
</feature>
<evidence type="ECO:0000256" key="2">
    <source>
        <dbReference type="SAM" id="MobiDB-lite"/>
    </source>
</evidence>
<keyword evidence="1" id="KW-0862">Zinc</keyword>
<organism evidence="4 5">
    <name type="scientific">Cutaneotrichosporon spelunceum</name>
    <dbReference type="NCBI Taxonomy" id="1672016"/>
    <lineage>
        <taxon>Eukaryota</taxon>
        <taxon>Fungi</taxon>
        <taxon>Dikarya</taxon>
        <taxon>Basidiomycota</taxon>
        <taxon>Agaricomycotina</taxon>
        <taxon>Tremellomycetes</taxon>
        <taxon>Trichosporonales</taxon>
        <taxon>Trichosporonaceae</taxon>
        <taxon>Cutaneotrichosporon</taxon>
    </lineage>
</organism>
<dbReference type="PROSITE" id="PS50089">
    <property type="entry name" value="ZF_RING_2"/>
    <property type="match status" value="1"/>
</dbReference>
<feature type="region of interest" description="Disordered" evidence="2">
    <location>
        <begin position="1"/>
        <end position="161"/>
    </location>
</feature>
<accession>A0AAD3YBZ9</accession>
<feature type="region of interest" description="Disordered" evidence="2">
    <location>
        <begin position="467"/>
        <end position="651"/>
    </location>
</feature>
<comment type="caution">
    <text evidence="4">The sequence shown here is derived from an EMBL/GenBank/DDBJ whole genome shotgun (WGS) entry which is preliminary data.</text>
</comment>
<protein>
    <recommendedName>
        <fullName evidence="3">RING-type domain-containing protein</fullName>
    </recommendedName>
</protein>
<feature type="domain" description="RING-type" evidence="3">
    <location>
        <begin position="236"/>
        <end position="295"/>
    </location>
</feature>
<dbReference type="InterPro" id="IPR047126">
    <property type="entry name" value="RNF141-like"/>
</dbReference>